<dbReference type="Proteomes" id="UP001195483">
    <property type="component" value="Unassembled WGS sequence"/>
</dbReference>
<keyword evidence="3" id="KW-1185">Reference proteome</keyword>
<sequence>MMRNLTIEKQQYVLESVWYVDFEGLSPLTKPQQSKFKRKKTAQLPISMTSPASSASDSTASTTRVCFCDPIDDKVQRAEPSVDEMDKYNCQDRHFGQWLQPQETPLGEECSSKSSKTSSAPIDIQLPEEFIMRLKKLQLR</sequence>
<dbReference type="AlphaFoldDB" id="A0AAE0SXE2"/>
<organism evidence="2 3">
    <name type="scientific">Potamilus streckersoni</name>
    <dbReference type="NCBI Taxonomy" id="2493646"/>
    <lineage>
        <taxon>Eukaryota</taxon>
        <taxon>Metazoa</taxon>
        <taxon>Spiralia</taxon>
        <taxon>Lophotrochozoa</taxon>
        <taxon>Mollusca</taxon>
        <taxon>Bivalvia</taxon>
        <taxon>Autobranchia</taxon>
        <taxon>Heteroconchia</taxon>
        <taxon>Palaeoheterodonta</taxon>
        <taxon>Unionida</taxon>
        <taxon>Unionoidea</taxon>
        <taxon>Unionidae</taxon>
        <taxon>Ambleminae</taxon>
        <taxon>Lampsilini</taxon>
        <taxon>Potamilus</taxon>
    </lineage>
</organism>
<gene>
    <name evidence="2" type="ORF">CHS0354_009846</name>
</gene>
<proteinExistence type="predicted"/>
<feature type="compositionally biased region" description="Low complexity" evidence="1">
    <location>
        <begin position="47"/>
        <end position="61"/>
    </location>
</feature>
<evidence type="ECO:0000313" key="3">
    <source>
        <dbReference type="Proteomes" id="UP001195483"/>
    </source>
</evidence>
<reference evidence="2" key="1">
    <citation type="journal article" date="2021" name="Genome Biol. Evol.">
        <title>A High-Quality Reference Genome for a Parasitic Bivalve with Doubly Uniparental Inheritance (Bivalvia: Unionida).</title>
        <authorList>
            <person name="Smith C.H."/>
        </authorList>
    </citation>
    <scope>NUCLEOTIDE SEQUENCE</scope>
    <source>
        <strain evidence="2">CHS0354</strain>
    </source>
</reference>
<evidence type="ECO:0000313" key="2">
    <source>
        <dbReference type="EMBL" id="KAK3599348.1"/>
    </source>
</evidence>
<comment type="caution">
    <text evidence="2">The sequence shown here is derived from an EMBL/GenBank/DDBJ whole genome shotgun (WGS) entry which is preliminary data.</text>
</comment>
<dbReference type="EMBL" id="JAEAOA010000627">
    <property type="protein sequence ID" value="KAK3599348.1"/>
    <property type="molecule type" value="Genomic_DNA"/>
</dbReference>
<feature type="region of interest" description="Disordered" evidence="1">
    <location>
        <begin position="31"/>
        <end position="61"/>
    </location>
</feature>
<name>A0AAE0SXE2_9BIVA</name>
<accession>A0AAE0SXE2</accession>
<evidence type="ECO:0000256" key="1">
    <source>
        <dbReference type="SAM" id="MobiDB-lite"/>
    </source>
</evidence>
<reference evidence="2" key="3">
    <citation type="submission" date="2023-05" db="EMBL/GenBank/DDBJ databases">
        <authorList>
            <person name="Smith C.H."/>
        </authorList>
    </citation>
    <scope>NUCLEOTIDE SEQUENCE</scope>
    <source>
        <strain evidence="2">CHS0354</strain>
        <tissue evidence="2">Mantle</tissue>
    </source>
</reference>
<reference evidence="2" key="2">
    <citation type="journal article" date="2021" name="Genome Biol. Evol.">
        <title>Developing a high-quality reference genome for a parasitic bivalve with doubly uniparental inheritance (Bivalvia: Unionida).</title>
        <authorList>
            <person name="Smith C.H."/>
        </authorList>
    </citation>
    <scope>NUCLEOTIDE SEQUENCE</scope>
    <source>
        <strain evidence="2">CHS0354</strain>
        <tissue evidence="2">Mantle</tissue>
    </source>
</reference>
<protein>
    <submittedName>
        <fullName evidence="2">Uncharacterized protein</fullName>
    </submittedName>
</protein>